<protein>
    <submittedName>
        <fullName evidence="6">TetR family transcriptional regulator</fullName>
    </submittedName>
</protein>
<proteinExistence type="predicted"/>
<dbReference type="EMBL" id="BMHO01000001">
    <property type="protein sequence ID" value="GGD34261.1"/>
    <property type="molecule type" value="Genomic_DNA"/>
</dbReference>
<dbReference type="Pfam" id="PF00440">
    <property type="entry name" value="TetR_N"/>
    <property type="match status" value="1"/>
</dbReference>
<dbReference type="Proteomes" id="UP000633205">
    <property type="component" value="Unassembled WGS sequence"/>
</dbReference>
<dbReference type="RefSeq" id="WP_188711501.1">
    <property type="nucleotide sequence ID" value="NZ_BMHO01000001.1"/>
</dbReference>
<evidence type="ECO:0000313" key="7">
    <source>
        <dbReference type="Proteomes" id="UP000633205"/>
    </source>
</evidence>
<gene>
    <name evidence="6" type="primary">rutR</name>
    <name evidence="6" type="ORF">GCM10010915_13310</name>
</gene>
<sequence length="201" mass="21564">MATPSSTQEPPGGAPSTRERILGAAATIMRRDGLVRATTKKIAREAGCSEALLYKHFPDKHDIFLRVLTERSPRLDAAIDWPGTKTVTANLEHLVVNLLEFYEQGFPIAASIFSNTELLTAHREAMAARGAGPRGPSTIVMRYLDDEVQLGRLPTLDTDAIAHLLTGAALHTAFLAAYSGTPISDSTALAHRLVAALNLPA</sequence>
<comment type="caution">
    <text evidence="6">The sequence shown here is derived from an EMBL/GenBank/DDBJ whole genome shotgun (WGS) entry which is preliminary data.</text>
</comment>
<name>A0A916Y8N2_9MICO</name>
<keyword evidence="7" id="KW-1185">Reference proteome</keyword>
<dbReference type="GO" id="GO:0000976">
    <property type="term" value="F:transcription cis-regulatory region binding"/>
    <property type="evidence" value="ECO:0007669"/>
    <property type="project" value="TreeGrafter"/>
</dbReference>
<dbReference type="PANTHER" id="PTHR30055">
    <property type="entry name" value="HTH-TYPE TRANSCRIPTIONAL REGULATOR RUTR"/>
    <property type="match status" value="1"/>
</dbReference>
<dbReference type="PROSITE" id="PS50977">
    <property type="entry name" value="HTH_TETR_2"/>
    <property type="match status" value="1"/>
</dbReference>
<keyword evidence="2 4" id="KW-0238">DNA-binding</keyword>
<dbReference type="InterPro" id="IPR009057">
    <property type="entry name" value="Homeodomain-like_sf"/>
</dbReference>
<evidence type="ECO:0000256" key="3">
    <source>
        <dbReference type="ARBA" id="ARBA00023163"/>
    </source>
</evidence>
<reference evidence="6" key="2">
    <citation type="submission" date="2020-09" db="EMBL/GenBank/DDBJ databases">
        <authorList>
            <person name="Sun Q."/>
            <person name="Zhou Y."/>
        </authorList>
    </citation>
    <scope>NUCLEOTIDE SEQUENCE</scope>
    <source>
        <strain evidence="6">CGMCC 1.15152</strain>
    </source>
</reference>
<keyword evidence="3" id="KW-0804">Transcription</keyword>
<accession>A0A916Y8N2</accession>
<dbReference type="PRINTS" id="PR00455">
    <property type="entry name" value="HTHTETR"/>
</dbReference>
<feature type="domain" description="HTH tetR-type" evidence="5">
    <location>
        <begin position="15"/>
        <end position="75"/>
    </location>
</feature>
<evidence type="ECO:0000256" key="2">
    <source>
        <dbReference type="ARBA" id="ARBA00023125"/>
    </source>
</evidence>
<dbReference type="InterPro" id="IPR001647">
    <property type="entry name" value="HTH_TetR"/>
</dbReference>
<evidence type="ECO:0000313" key="6">
    <source>
        <dbReference type="EMBL" id="GGD34261.1"/>
    </source>
</evidence>
<dbReference type="InterPro" id="IPR050109">
    <property type="entry name" value="HTH-type_TetR-like_transc_reg"/>
</dbReference>
<reference evidence="6" key="1">
    <citation type="journal article" date="2014" name="Int. J. Syst. Evol. Microbiol.">
        <title>Complete genome sequence of Corynebacterium casei LMG S-19264T (=DSM 44701T), isolated from a smear-ripened cheese.</title>
        <authorList>
            <consortium name="US DOE Joint Genome Institute (JGI-PGF)"/>
            <person name="Walter F."/>
            <person name="Albersmeier A."/>
            <person name="Kalinowski J."/>
            <person name="Ruckert C."/>
        </authorList>
    </citation>
    <scope>NUCLEOTIDE SEQUENCE</scope>
    <source>
        <strain evidence="6">CGMCC 1.15152</strain>
    </source>
</reference>
<evidence type="ECO:0000256" key="1">
    <source>
        <dbReference type="ARBA" id="ARBA00023015"/>
    </source>
</evidence>
<evidence type="ECO:0000256" key="4">
    <source>
        <dbReference type="PROSITE-ProRule" id="PRU00335"/>
    </source>
</evidence>
<dbReference type="SUPFAM" id="SSF46689">
    <property type="entry name" value="Homeodomain-like"/>
    <property type="match status" value="1"/>
</dbReference>
<keyword evidence="1" id="KW-0805">Transcription regulation</keyword>
<dbReference type="GO" id="GO:0003700">
    <property type="term" value="F:DNA-binding transcription factor activity"/>
    <property type="evidence" value="ECO:0007669"/>
    <property type="project" value="TreeGrafter"/>
</dbReference>
<dbReference type="PANTHER" id="PTHR30055:SF238">
    <property type="entry name" value="MYCOFACTOCIN BIOSYNTHESIS TRANSCRIPTIONAL REGULATOR MFTR-RELATED"/>
    <property type="match status" value="1"/>
</dbReference>
<dbReference type="AlphaFoldDB" id="A0A916Y8N2"/>
<organism evidence="6 7">
    <name type="scientific">Microbacterium faecale</name>
    <dbReference type="NCBI Taxonomy" id="1804630"/>
    <lineage>
        <taxon>Bacteria</taxon>
        <taxon>Bacillati</taxon>
        <taxon>Actinomycetota</taxon>
        <taxon>Actinomycetes</taxon>
        <taxon>Micrococcales</taxon>
        <taxon>Microbacteriaceae</taxon>
        <taxon>Microbacterium</taxon>
    </lineage>
</organism>
<evidence type="ECO:0000259" key="5">
    <source>
        <dbReference type="PROSITE" id="PS50977"/>
    </source>
</evidence>
<dbReference type="Gene3D" id="1.10.357.10">
    <property type="entry name" value="Tetracycline Repressor, domain 2"/>
    <property type="match status" value="1"/>
</dbReference>
<feature type="DNA-binding region" description="H-T-H motif" evidence="4">
    <location>
        <begin position="38"/>
        <end position="57"/>
    </location>
</feature>